<dbReference type="SUPFAM" id="SSF56601">
    <property type="entry name" value="beta-lactamase/transpeptidase-like"/>
    <property type="match status" value="1"/>
</dbReference>
<proteinExistence type="predicted"/>
<dbReference type="InterPro" id="IPR001466">
    <property type="entry name" value="Beta-lactam-related"/>
</dbReference>
<keyword evidence="3" id="KW-0378">Hydrolase</keyword>
<evidence type="ECO:0000313" key="4">
    <source>
        <dbReference type="Proteomes" id="UP000602198"/>
    </source>
</evidence>
<comment type="caution">
    <text evidence="3">The sequence shown here is derived from an EMBL/GenBank/DDBJ whole genome shotgun (WGS) entry which is preliminary data.</text>
</comment>
<dbReference type="Gene3D" id="3.40.710.10">
    <property type="entry name" value="DD-peptidase/beta-lactamase superfamily"/>
    <property type="match status" value="1"/>
</dbReference>
<name>A0ABS1MCI0_9NOCA</name>
<evidence type="ECO:0000256" key="1">
    <source>
        <dbReference type="SAM" id="MobiDB-lite"/>
    </source>
</evidence>
<evidence type="ECO:0000259" key="2">
    <source>
        <dbReference type="Pfam" id="PF00144"/>
    </source>
</evidence>
<sequence length="439" mass="46213">MLLAVAAAAPQASADPIDPPFGEKRCAVSSGRAPETATPEEVGLNPQLVADAVAFAAARQRLDVQIYRNNCLIAVGPTHDRDGGTAWNLWSATKGVVSLVAGAAYTDGLLDIDAPIDLYLPHGLGDIQHRGITVRDLLTETSGLRNSVIAEGLTLPVDPDIVAQALAVPFAFPPGTKSTYSQRAVDLLVYVVQRAVGVDFQDYAQRRVFGPLGIQAGDYHWARDRSGNTYGYAHLLMPPDDFAKLGLLTLNDGSWNDETVISADYLTMARTADRQQCYGFLLALGGNDCSGDFDGYPGEITAMAGWLLQTNYMIPELGLMVSWTGLGGGTPSQGIAGALEDDGELQQTFFRMLGDALGLPPTAPRAPSPEASALPDLGKLVDTEIALGALGIGRAAYPGCSVIACLGHTLGAPLSGWPLGCFIQVCIPAIPTAPAIRDR</sequence>
<dbReference type="PANTHER" id="PTHR43283:SF7">
    <property type="entry name" value="BETA-LACTAMASE-RELATED DOMAIN-CONTAINING PROTEIN"/>
    <property type="match status" value="1"/>
</dbReference>
<protein>
    <submittedName>
        <fullName evidence="3">Serine hydrolase</fullName>
    </submittedName>
</protein>
<dbReference type="InterPro" id="IPR050789">
    <property type="entry name" value="Diverse_Enzym_Activities"/>
</dbReference>
<dbReference type="Proteomes" id="UP000602198">
    <property type="component" value="Unassembled WGS sequence"/>
</dbReference>
<dbReference type="InterPro" id="IPR012338">
    <property type="entry name" value="Beta-lactam/transpept-like"/>
</dbReference>
<evidence type="ECO:0000313" key="3">
    <source>
        <dbReference type="EMBL" id="MBL1078266.1"/>
    </source>
</evidence>
<dbReference type="EMBL" id="JAERRJ010000011">
    <property type="protein sequence ID" value="MBL1078266.1"/>
    <property type="molecule type" value="Genomic_DNA"/>
</dbReference>
<reference evidence="3 4" key="1">
    <citation type="submission" date="2021-01" db="EMBL/GenBank/DDBJ databases">
        <title>WGS of actinomycetes isolated from Thailand.</title>
        <authorList>
            <person name="Thawai C."/>
        </authorList>
    </citation>
    <scope>NUCLEOTIDE SEQUENCE [LARGE SCALE GENOMIC DNA]</scope>
    <source>
        <strain evidence="3 4">LPG 2</strain>
    </source>
</reference>
<dbReference type="Pfam" id="PF00144">
    <property type="entry name" value="Beta-lactamase"/>
    <property type="match status" value="1"/>
</dbReference>
<feature type="region of interest" description="Disordered" evidence="1">
    <location>
        <begin position="6"/>
        <end position="39"/>
    </location>
</feature>
<organism evidence="3 4">
    <name type="scientific">Nocardia acididurans</name>
    <dbReference type="NCBI Taxonomy" id="2802282"/>
    <lineage>
        <taxon>Bacteria</taxon>
        <taxon>Bacillati</taxon>
        <taxon>Actinomycetota</taxon>
        <taxon>Actinomycetes</taxon>
        <taxon>Mycobacteriales</taxon>
        <taxon>Nocardiaceae</taxon>
        <taxon>Nocardia</taxon>
    </lineage>
</organism>
<feature type="domain" description="Beta-lactamase-related" evidence="2">
    <location>
        <begin position="82"/>
        <end position="337"/>
    </location>
</feature>
<dbReference type="PANTHER" id="PTHR43283">
    <property type="entry name" value="BETA-LACTAMASE-RELATED"/>
    <property type="match status" value="1"/>
</dbReference>
<keyword evidence="4" id="KW-1185">Reference proteome</keyword>
<feature type="compositionally biased region" description="Low complexity" evidence="1">
    <location>
        <begin position="6"/>
        <end position="16"/>
    </location>
</feature>
<gene>
    <name evidence="3" type="ORF">JK358_28045</name>
</gene>
<accession>A0ABS1MCI0</accession>
<dbReference type="GO" id="GO:0016787">
    <property type="term" value="F:hydrolase activity"/>
    <property type="evidence" value="ECO:0007669"/>
    <property type="project" value="UniProtKB-KW"/>
</dbReference>